<comment type="caution">
    <text evidence="1">The sequence shown here is derived from an EMBL/GenBank/DDBJ whole genome shotgun (WGS) entry which is preliminary data.</text>
</comment>
<accession>A0A8J6FIR6</accession>
<evidence type="ECO:0000313" key="1">
    <source>
        <dbReference type="EMBL" id="KAG9488742.1"/>
    </source>
</evidence>
<organism evidence="1 2">
    <name type="scientific">Eleutherodactylus coqui</name>
    <name type="common">Puerto Rican coqui</name>
    <dbReference type="NCBI Taxonomy" id="57060"/>
    <lineage>
        <taxon>Eukaryota</taxon>
        <taxon>Metazoa</taxon>
        <taxon>Chordata</taxon>
        <taxon>Craniata</taxon>
        <taxon>Vertebrata</taxon>
        <taxon>Euteleostomi</taxon>
        <taxon>Amphibia</taxon>
        <taxon>Batrachia</taxon>
        <taxon>Anura</taxon>
        <taxon>Neobatrachia</taxon>
        <taxon>Hyloidea</taxon>
        <taxon>Eleutherodactylidae</taxon>
        <taxon>Eleutherodactylinae</taxon>
        <taxon>Eleutherodactylus</taxon>
        <taxon>Eleutherodactylus</taxon>
    </lineage>
</organism>
<dbReference type="Proteomes" id="UP000770717">
    <property type="component" value="Unassembled WGS sequence"/>
</dbReference>
<evidence type="ECO:0000313" key="2">
    <source>
        <dbReference type="Proteomes" id="UP000770717"/>
    </source>
</evidence>
<dbReference type="AlphaFoldDB" id="A0A8J6FIR6"/>
<sequence length="87" mass="10228">MAIVSPGHFWRGEAIAQESPITPDSGRWERGNYIYLGKNQLSAFVLPRQKHAQKTSLMCAFIKRPSSRRLYIRYTLRLIYTQRQPFK</sequence>
<keyword evidence="2" id="KW-1185">Reference proteome</keyword>
<name>A0A8J6FIR6_ELECQ</name>
<protein>
    <submittedName>
        <fullName evidence="1">Uncharacterized protein</fullName>
    </submittedName>
</protein>
<gene>
    <name evidence="1" type="ORF">GDO78_004983</name>
</gene>
<proteinExistence type="predicted"/>
<reference evidence="1" key="1">
    <citation type="thesis" date="2020" institute="ProQuest LLC" country="789 East Eisenhower Parkway, Ann Arbor, MI, USA">
        <title>Comparative Genomics and Chromosome Evolution.</title>
        <authorList>
            <person name="Mudd A.B."/>
        </authorList>
    </citation>
    <scope>NUCLEOTIDE SEQUENCE</scope>
    <source>
        <strain evidence="1">HN-11 Male</strain>
        <tissue evidence="1">Kidney and liver</tissue>
    </source>
</reference>
<dbReference type="EMBL" id="WNTK01000002">
    <property type="protein sequence ID" value="KAG9488742.1"/>
    <property type="molecule type" value="Genomic_DNA"/>
</dbReference>